<dbReference type="EMBL" id="JATAAI010000018">
    <property type="protein sequence ID" value="KAK1739314.1"/>
    <property type="molecule type" value="Genomic_DNA"/>
</dbReference>
<evidence type="ECO:0000256" key="5">
    <source>
        <dbReference type="ARBA" id="ARBA00023242"/>
    </source>
</evidence>
<evidence type="ECO:0000256" key="1">
    <source>
        <dbReference type="ARBA" id="ARBA00004123"/>
    </source>
</evidence>
<feature type="compositionally biased region" description="Basic and acidic residues" evidence="7">
    <location>
        <begin position="589"/>
        <end position="598"/>
    </location>
</feature>
<organism evidence="8 9">
    <name type="scientific">Skeletonema marinoi</name>
    <dbReference type="NCBI Taxonomy" id="267567"/>
    <lineage>
        <taxon>Eukaryota</taxon>
        <taxon>Sar</taxon>
        <taxon>Stramenopiles</taxon>
        <taxon>Ochrophyta</taxon>
        <taxon>Bacillariophyta</taxon>
        <taxon>Coscinodiscophyceae</taxon>
        <taxon>Thalassiosirophycidae</taxon>
        <taxon>Thalassiosirales</taxon>
        <taxon>Skeletonemataceae</taxon>
        <taxon>Skeletonema</taxon>
        <taxon>Skeletonema marinoi-dohrnii complex</taxon>
    </lineage>
</organism>
<keyword evidence="4" id="KW-0819">tRNA processing</keyword>
<evidence type="ECO:0000313" key="9">
    <source>
        <dbReference type="Proteomes" id="UP001224775"/>
    </source>
</evidence>
<dbReference type="GO" id="GO:0031515">
    <property type="term" value="C:tRNA (m1A) methyltransferase complex"/>
    <property type="evidence" value="ECO:0007669"/>
    <property type="project" value="InterPro"/>
</dbReference>
<feature type="region of interest" description="Disordered" evidence="7">
    <location>
        <begin position="98"/>
        <end position="169"/>
    </location>
</feature>
<evidence type="ECO:0000256" key="2">
    <source>
        <dbReference type="ARBA" id="ARBA00008320"/>
    </source>
</evidence>
<dbReference type="PANTHER" id="PTHR12945:SF0">
    <property type="entry name" value="TRNA (ADENINE(58)-N(1))-METHYLTRANSFERASE NON-CATALYTIC SUBUNIT TRM6"/>
    <property type="match status" value="1"/>
</dbReference>
<comment type="subcellular location">
    <subcellularLocation>
        <location evidence="1">Nucleus</location>
    </subcellularLocation>
</comment>
<evidence type="ECO:0000256" key="7">
    <source>
        <dbReference type="SAM" id="MobiDB-lite"/>
    </source>
</evidence>
<protein>
    <recommendedName>
        <fullName evidence="3">tRNA (adenine(58)-N(1))-methyltransferase non-catalytic subunit TRM6</fullName>
    </recommendedName>
    <alternativeName>
        <fullName evidence="6">tRNA(m1A58)-methyltransferase subunit TRM6</fullName>
    </alternativeName>
</protein>
<keyword evidence="5" id="KW-0539">Nucleus</keyword>
<dbReference type="GO" id="GO:0005634">
    <property type="term" value="C:nucleus"/>
    <property type="evidence" value="ECO:0007669"/>
    <property type="project" value="UniProtKB-SubCell"/>
</dbReference>
<feature type="compositionally biased region" description="Basic and acidic residues" evidence="7">
    <location>
        <begin position="624"/>
        <end position="633"/>
    </location>
</feature>
<comment type="caution">
    <text evidence="8">The sequence shown here is derived from an EMBL/GenBank/DDBJ whole genome shotgun (WGS) entry which is preliminary data.</text>
</comment>
<evidence type="ECO:0000256" key="3">
    <source>
        <dbReference type="ARBA" id="ARBA00021704"/>
    </source>
</evidence>
<feature type="compositionally biased region" description="Basic residues" evidence="7">
    <location>
        <begin position="600"/>
        <end position="614"/>
    </location>
</feature>
<reference evidence="8" key="1">
    <citation type="submission" date="2023-06" db="EMBL/GenBank/DDBJ databases">
        <title>Survivors Of The Sea: Transcriptome response of Skeletonema marinoi to long-term dormancy.</title>
        <authorList>
            <person name="Pinder M.I.M."/>
            <person name="Kourtchenko O."/>
            <person name="Robertson E.K."/>
            <person name="Larsson T."/>
            <person name="Maumus F."/>
            <person name="Osuna-Cruz C.M."/>
            <person name="Vancaester E."/>
            <person name="Stenow R."/>
            <person name="Vandepoele K."/>
            <person name="Ploug H."/>
            <person name="Bruchert V."/>
            <person name="Godhe A."/>
            <person name="Topel M."/>
        </authorList>
    </citation>
    <scope>NUCLEOTIDE SEQUENCE</scope>
    <source>
        <strain evidence="8">R05AC</strain>
    </source>
</reference>
<accession>A0AAD8Y467</accession>
<dbReference type="Proteomes" id="UP001224775">
    <property type="component" value="Unassembled WGS sequence"/>
</dbReference>
<dbReference type="InterPro" id="IPR017423">
    <property type="entry name" value="TRM6"/>
</dbReference>
<evidence type="ECO:0000256" key="4">
    <source>
        <dbReference type="ARBA" id="ARBA00022694"/>
    </source>
</evidence>
<keyword evidence="9" id="KW-1185">Reference proteome</keyword>
<dbReference type="PANTHER" id="PTHR12945">
    <property type="entry name" value="TRANSLATION INITIATION FACTOR EIF3-RELATED"/>
    <property type="match status" value="1"/>
</dbReference>
<evidence type="ECO:0000256" key="6">
    <source>
        <dbReference type="ARBA" id="ARBA00032319"/>
    </source>
</evidence>
<comment type="similarity">
    <text evidence="2">Belongs to the TRM6/GCD10 family.</text>
</comment>
<name>A0AAD8Y467_9STRA</name>
<feature type="region of interest" description="Disordered" evidence="7">
    <location>
        <begin position="584"/>
        <end position="633"/>
    </location>
</feature>
<proteinExistence type="inferred from homology"/>
<dbReference type="AlphaFoldDB" id="A0AAD8Y467"/>
<gene>
    <name evidence="8" type="ORF">QTG54_009857</name>
</gene>
<evidence type="ECO:0000313" key="8">
    <source>
        <dbReference type="EMBL" id="KAK1739314.1"/>
    </source>
</evidence>
<dbReference type="Pfam" id="PF04189">
    <property type="entry name" value="Gcd10p"/>
    <property type="match status" value="1"/>
</dbReference>
<dbReference type="GO" id="GO:0030488">
    <property type="term" value="P:tRNA methylation"/>
    <property type="evidence" value="ECO:0007669"/>
    <property type="project" value="InterPro"/>
</dbReference>
<sequence>MSSTVDPNTFLDQPPNLRANDYFLLHFADNRQIFAQAVPYKRSKSFPPCKINKRTYSTHNLIGLPYGTVLEVGRDELIPLPEGEDLLPDESDITQMIEQQQQSTVTAADGSKKNDSDAAAVDVAAKTDDDTPTSATTAAKEEEEPAKDNDNESNTETTVPSKKIIDNRNLIDDNTSQTLTQTQVHTLLSTQTPGSTIVAALISNSSTFSSKTAFSQAKYVKRKQLKYQPRCRIVRITPSTLCSAMHLRDARKICNLREDTLGQVLSNANICAGQRVLVVDTAVQGIITASCVRRMGGYGSVLSLYCGQQPGYLDVVNRMNFTVMEKQALKWIAFGEVFGDYDEKKRQTERLLKDEESGEIVDVEKRDRDLIEWPASLQPHTRRYLTEDVKNEKKVSEFLSKRSARFTRKLTRNTMLELRELVDGCRDVEENYNAAGPTSSTASATVGENKEDAGAMVIDDNTDIPQDVRQCDSLIIATKYDPTATLLRLLPYLAPSCPFVIYHEFLEPLLETFRTLQNYYVVENQEDGNEVPMMRRRNIAINLRLTDTWFREFQVLEGRTHPNMSISQNGGYILLGTKLCPKTGTNEMDEQKVREIRARVGGRRGTRRKNVSAKRKNESGGGGKDNEKRAKES</sequence>